<feature type="coiled-coil region" evidence="1">
    <location>
        <begin position="41"/>
        <end position="71"/>
    </location>
</feature>
<organism evidence="4 5">
    <name type="scientific">Sphingobacterium litopenaei</name>
    <dbReference type="NCBI Taxonomy" id="2763500"/>
    <lineage>
        <taxon>Bacteria</taxon>
        <taxon>Pseudomonadati</taxon>
        <taxon>Bacteroidota</taxon>
        <taxon>Sphingobacteriia</taxon>
        <taxon>Sphingobacteriales</taxon>
        <taxon>Sphingobacteriaceae</taxon>
        <taxon>Sphingobacterium</taxon>
    </lineage>
</organism>
<keyword evidence="5" id="KW-1185">Reference proteome</keyword>
<feature type="domain" description="YEATS-Like-Associating Three TM" evidence="3">
    <location>
        <begin position="1"/>
        <end position="50"/>
    </location>
</feature>
<keyword evidence="2" id="KW-0472">Membrane</keyword>
<evidence type="ECO:0000313" key="5">
    <source>
        <dbReference type="Proteomes" id="UP000651271"/>
    </source>
</evidence>
<dbReference type="Proteomes" id="UP000651271">
    <property type="component" value="Unassembled WGS sequence"/>
</dbReference>
<gene>
    <name evidence="4" type="ORF">H8B04_07290</name>
</gene>
<proteinExistence type="predicted"/>
<keyword evidence="2" id="KW-0812">Transmembrane</keyword>
<name>A0ABR7YDI3_9SPHI</name>
<comment type="caution">
    <text evidence="4">The sequence shown here is derived from an EMBL/GenBank/DDBJ whole genome shotgun (WGS) entry which is preliminary data.</text>
</comment>
<evidence type="ECO:0000313" key="4">
    <source>
        <dbReference type="EMBL" id="MBD1429372.1"/>
    </source>
</evidence>
<evidence type="ECO:0000256" key="2">
    <source>
        <dbReference type="SAM" id="Phobius"/>
    </source>
</evidence>
<evidence type="ECO:0000256" key="1">
    <source>
        <dbReference type="SAM" id="Coils"/>
    </source>
</evidence>
<keyword evidence="2" id="KW-1133">Transmembrane helix</keyword>
<keyword evidence="1" id="KW-0175">Coiled coil</keyword>
<evidence type="ECO:0000259" key="3">
    <source>
        <dbReference type="Pfam" id="PF20303"/>
    </source>
</evidence>
<reference evidence="4 5" key="1">
    <citation type="submission" date="2020-08" db="EMBL/GenBank/DDBJ databases">
        <title>Sphingobacterium sp. DN04309 isolated from aquaculture water.</title>
        <authorList>
            <person name="Zhang M."/>
        </authorList>
    </citation>
    <scope>NUCLEOTIDE SEQUENCE [LARGE SCALE GENOMIC DNA]</scope>
    <source>
        <strain evidence="4 5">DN04309</strain>
    </source>
</reference>
<dbReference type="Pfam" id="PF20303">
    <property type="entry name" value="YLATT"/>
    <property type="match status" value="1"/>
</dbReference>
<accession>A0ABR7YDI3</accession>
<feature type="transmembrane region" description="Helical" evidence="2">
    <location>
        <begin position="15"/>
        <end position="33"/>
    </location>
</feature>
<dbReference type="EMBL" id="JACOIJ010000010">
    <property type="protein sequence ID" value="MBD1429372.1"/>
    <property type="molecule type" value="Genomic_DNA"/>
</dbReference>
<dbReference type="InterPro" id="IPR046890">
    <property type="entry name" value="YLATT"/>
</dbReference>
<protein>
    <recommendedName>
        <fullName evidence="3">YEATS-Like-Associating Three TM domain-containing protein</fullName>
    </recommendedName>
</protein>
<sequence>MISSNLVSSQDNNDYLIFAGFCLIASIFSRRFITTIGERILEAAKKAEKTAQESKQKIENTQLELFSARERIEDVKLAVDLKNSENTVTECTNNTQKDILLELADNYISKTSVPDYSERLKLKAELGRKMGEIIVRNNLPKDELLSNHHSEGMLLALSYSVQLKPNETGLDLLISIAKYASQLYTKYSILVSFDTLARSSYISPNQVKEVSDIVKAFRTHADRPLLRKIHDTLNILSFIGPLDDE</sequence>